<dbReference type="AlphaFoldDB" id="A0A1J0W1N9"/>
<name>A0A1J0W1N9_9NOCA</name>
<accession>A0A1J0W1N9</accession>
<dbReference type="EMBL" id="CP018082">
    <property type="protein sequence ID" value="APE38113.1"/>
    <property type="molecule type" value="Genomic_DNA"/>
</dbReference>
<dbReference type="Proteomes" id="UP000183810">
    <property type="component" value="Chromosome"/>
</dbReference>
<evidence type="ECO:0000313" key="1">
    <source>
        <dbReference type="EMBL" id="APE38113.1"/>
    </source>
</evidence>
<dbReference type="KEGG" id="nsl:BOX37_07750"/>
<protein>
    <submittedName>
        <fullName evidence="1">Uncharacterized protein</fullName>
    </submittedName>
</protein>
<evidence type="ECO:0000313" key="2">
    <source>
        <dbReference type="Proteomes" id="UP000183810"/>
    </source>
</evidence>
<reference evidence="1" key="1">
    <citation type="submission" date="2016-11" db="EMBL/GenBank/DDBJ databases">
        <authorList>
            <person name="Jaros S."/>
            <person name="Januszkiewicz K."/>
            <person name="Wedrychowicz H."/>
        </authorList>
    </citation>
    <scope>NUCLEOTIDE SEQUENCE [LARGE SCALE GENOMIC DNA]</scope>
    <source>
        <strain evidence="1">Y48</strain>
    </source>
</reference>
<proteinExistence type="predicted"/>
<organism evidence="1 2">
    <name type="scientific">Nocardia mangyaensis</name>
    <dbReference type="NCBI Taxonomy" id="2213200"/>
    <lineage>
        <taxon>Bacteria</taxon>
        <taxon>Bacillati</taxon>
        <taxon>Actinomycetota</taxon>
        <taxon>Actinomycetes</taxon>
        <taxon>Mycobacteriales</taxon>
        <taxon>Nocardiaceae</taxon>
        <taxon>Nocardia</taxon>
    </lineage>
</organism>
<sequence length="66" mass="7619">MPRRYRDAADRTFVHADGPLAEILCDAYLMELTVIRARQLRECHGMHRPDDCWVHLQAAVKLVDTA</sequence>
<dbReference type="OrthoDB" id="4562900at2"/>
<keyword evidence="2" id="KW-1185">Reference proteome</keyword>
<gene>
    <name evidence="1" type="ORF">BOX37_07750</name>
</gene>